<organism evidence="2 3">
    <name type="scientific">Tsukamurella soli</name>
    <dbReference type="NCBI Taxonomy" id="644556"/>
    <lineage>
        <taxon>Bacteria</taxon>
        <taxon>Bacillati</taxon>
        <taxon>Actinomycetota</taxon>
        <taxon>Actinomycetes</taxon>
        <taxon>Mycobacteriales</taxon>
        <taxon>Tsukamurellaceae</taxon>
        <taxon>Tsukamurella</taxon>
    </lineage>
</organism>
<keyword evidence="3" id="KW-1185">Reference proteome</keyword>
<dbReference type="Proteomes" id="UP001500635">
    <property type="component" value="Unassembled WGS sequence"/>
</dbReference>
<evidence type="ECO:0000313" key="3">
    <source>
        <dbReference type="Proteomes" id="UP001500635"/>
    </source>
</evidence>
<accession>A0ABP8JGI3</accession>
<dbReference type="EMBL" id="BAABFR010000022">
    <property type="protein sequence ID" value="GAA4390508.1"/>
    <property type="molecule type" value="Genomic_DNA"/>
</dbReference>
<reference evidence="3" key="1">
    <citation type="journal article" date="2019" name="Int. J. Syst. Evol. Microbiol.">
        <title>The Global Catalogue of Microorganisms (GCM) 10K type strain sequencing project: providing services to taxonomists for standard genome sequencing and annotation.</title>
        <authorList>
            <consortium name="The Broad Institute Genomics Platform"/>
            <consortium name="The Broad Institute Genome Sequencing Center for Infectious Disease"/>
            <person name="Wu L."/>
            <person name="Ma J."/>
        </authorList>
    </citation>
    <scope>NUCLEOTIDE SEQUENCE [LARGE SCALE GENOMIC DNA]</scope>
    <source>
        <strain evidence="3">JCM 17688</strain>
    </source>
</reference>
<proteinExistence type="predicted"/>
<feature type="region of interest" description="Disordered" evidence="1">
    <location>
        <begin position="26"/>
        <end position="45"/>
    </location>
</feature>
<name>A0ABP8JGI3_9ACTN</name>
<evidence type="ECO:0000313" key="2">
    <source>
        <dbReference type="EMBL" id="GAA4390508.1"/>
    </source>
</evidence>
<protein>
    <submittedName>
        <fullName evidence="2">Uncharacterized protein</fullName>
    </submittedName>
</protein>
<gene>
    <name evidence="2" type="ORF">GCM10023147_18500</name>
</gene>
<sequence length="110" mass="11217">MSNESSITEDLIRITSNRFDVAGGLARGEGSATCQTRPVDRRMGPHGRCGYDSSGEARAGGADMVETVTAFEADRAEVRDGAAARAATVHAAVAGRPGAQGRPGVAEVGS</sequence>
<comment type="caution">
    <text evidence="2">The sequence shown here is derived from an EMBL/GenBank/DDBJ whole genome shotgun (WGS) entry which is preliminary data.</text>
</comment>
<evidence type="ECO:0000256" key="1">
    <source>
        <dbReference type="SAM" id="MobiDB-lite"/>
    </source>
</evidence>